<dbReference type="SUPFAM" id="SSF47384">
    <property type="entry name" value="Homodimeric domain of signal transducing histidine kinase"/>
    <property type="match status" value="1"/>
</dbReference>
<keyword evidence="5" id="KW-0597">Phosphoprotein</keyword>
<dbReference type="InterPro" id="IPR003594">
    <property type="entry name" value="HATPase_dom"/>
</dbReference>
<evidence type="ECO:0000256" key="13">
    <source>
        <dbReference type="ARBA" id="ARBA00023136"/>
    </source>
</evidence>
<evidence type="ECO:0000259" key="15">
    <source>
        <dbReference type="PROSITE" id="PS50885"/>
    </source>
</evidence>
<proteinExistence type="predicted"/>
<dbReference type="PANTHER" id="PTHR45528:SF1">
    <property type="entry name" value="SENSOR HISTIDINE KINASE CPXA"/>
    <property type="match status" value="1"/>
</dbReference>
<dbReference type="PROSITE" id="PS50109">
    <property type="entry name" value="HIS_KIN"/>
    <property type="match status" value="1"/>
</dbReference>
<keyword evidence="7" id="KW-0812">Transmembrane</keyword>
<dbReference type="CDD" id="cd00082">
    <property type="entry name" value="HisKA"/>
    <property type="match status" value="1"/>
</dbReference>
<dbReference type="SUPFAM" id="SSF55874">
    <property type="entry name" value="ATPase domain of HSP90 chaperone/DNA topoisomerase II/histidine kinase"/>
    <property type="match status" value="1"/>
</dbReference>
<dbReference type="InterPro" id="IPR003661">
    <property type="entry name" value="HisK_dim/P_dom"/>
</dbReference>
<gene>
    <name evidence="16" type="primary">cssS_2</name>
    <name evidence="16" type="ORF">SDC9_110077</name>
</gene>
<dbReference type="InterPro" id="IPR004358">
    <property type="entry name" value="Sig_transdc_His_kin-like_C"/>
</dbReference>
<comment type="catalytic activity">
    <reaction evidence="1">
        <text>ATP + protein L-histidine = ADP + protein N-phospho-L-histidine.</text>
        <dbReference type="EC" id="2.7.13.3"/>
    </reaction>
</comment>
<dbReference type="Pfam" id="PF00512">
    <property type="entry name" value="HisKA"/>
    <property type="match status" value="1"/>
</dbReference>
<keyword evidence="4" id="KW-1003">Cell membrane</keyword>
<comment type="caution">
    <text evidence="16">The sequence shown here is derived from an EMBL/GenBank/DDBJ whole genome shotgun (WGS) entry which is preliminary data.</text>
</comment>
<evidence type="ECO:0000256" key="11">
    <source>
        <dbReference type="ARBA" id="ARBA00022989"/>
    </source>
</evidence>
<keyword evidence="13" id="KW-0472">Membrane</keyword>
<evidence type="ECO:0000313" key="16">
    <source>
        <dbReference type="EMBL" id="MPM63197.1"/>
    </source>
</evidence>
<dbReference type="Pfam" id="PF02518">
    <property type="entry name" value="HATPase_c"/>
    <property type="match status" value="1"/>
</dbReference>
<evidence type="ECO:0000256" key="6">
    <source>
        <dbReference type="ARBA" id="ARBA00022679"/>
    </source>
</evidence>
<dbReference type="PRINTS" id="PR00344">
    <property type="entry name" value="BCTRLSENSOR"/>
</dbReference>
<dbReference type="FunFam" id="1.10.287.130:FF:000001">
    <property type="entry name" value="Two-component sensor histidine kinase"/>
    <property type="match status" value="1"/>
</dbReference>
<keyword evidence="10" id="KW-0067">ATP-binding</keyword>
<dbReference type="Gene3D" id="1.10.287.130">
    <property type="match status" value="1"/>
</dbReference>
<feature type="domain" description="Histidine kinase" evidence="14">
    <location>
        <begin position="77"/>
        <end position="282"/>
    </location>
</feature>
<organism evidence="16">
    <name type="scientific">bioreactor metagenome</name>
    <dbReference type="NCBI Taxonomy" id="1076179"/>
    <lineage>
        <taxon>unclassified sequences</taxon>
        <taxon>metagenomes</taxon>
        <taxon>ecological metagenomes</taxon>
    </lineage>
</organism>
<evidence type="ECO:0000256" key="1">
    <source>
        <dbReference type="ARBA" id="ARBA00000085"/>
    </source>
</evidence>
<evidence type="ECO:0000256" key="5">
    <source>
        <dbReference type="ARBA" id="ARBA00022553"/>
    </source>
</evidence>
<dbReference type="InterPro" id="IPR050398">
    <property type="entry name" value="HssS/ArlS-like"/>
</dbReference>
<feature type="domain" description="HAMP" evidence="15">
    <location>
        <begin position="17"/>
        <end position="69"/>
    </location>
</feature>
<dbReference type="AlphaFoldDB" id="A0A645BCZ6"/>
<dbReference type="SMART" id="SM00387">
    <property type="entry name" value="HATPase_c"/>
    <property type="match status" value="1"/>
</dbReference>
<evidence type="ECO:0000256" key="9">
    <source>
        <dbReference type="ARBA" id="ARBA00022777"/>
    </source>
</evidence>
<evidence type="ECO:0000256" key="2">
    <source>
        <dbReference type="ARBA" id="ARBA00004651"/>
    </source>
</evidence>
<reference evidence="16" key="1">
    <citation type="submission" date="2019-08" db="EMBL/GenBank/DDBJ databases">
        <authorList>
            <person name="Kucharzyk K."/>
            <person name="Murdoch R.W."/>
            <person name="Higgins S."/>
            <person name="Loffler F."/>
        </authorList>
    </citation>
    <scope>NUCLEOTIDE SEQUENCE</scope>
</reference>
<keyword evidence="8" id="KW-0547">Nucleotide-binding</keyword>
<protein>
    <recommendedName>
        <fullName evidence="3">histidine kinase</fullName>
        <ecNumber evidence="3">2.7.13.3</ecNumber>
    </recommendedName>
</protein>
<dbReference type="CDD" id="cd06225">
    <property type="entry name" value="HAMP"/>
    <property type="match status" value="1"/>
</dbReference>
<dbReference type="GO" id="GO:0005886">
    <property type="term" value="C:plasma membrane"/>
    <property type="evidence" value="ECO:0007669"/>
    <property type="project" value="UniProtKB-SubCell"/>
</dbReference>
<keyword evidence="9 16" id="KW-0418">Kinase</keyword>
<evidence type="ECO:0000256" key="10">
    <source>
        <dbReference type="ARBA" id="ARBA00022840"/>
    </source>
</evidence>
<dbReference type="PROSITE" id="PS50885">
    <property type="entry name" value="HAMP"/>
    <property type="match status" value="1"/>
</dbReference>
<dbReference type="Gene3D" id="6.10.340.10">
    <property type="match status" value="1"/>
</dbReference>
<evidence type="ECO:0000259" key="14">
    <source>
        <dbReference type="PROSITE" id="PS50109"/>
    </source>
</evidence>
<dbReference type="GO" id="GO:0000155">
    <property type="term" value="F:phosphorelay sensor kinase activity"/>
    <property type="evidence" value="ECO:0007669"/>
    <property type="project" value="InterPro"/>
</dbReference>
<dbReference type="EC" id="2.7.13.3" evidence="3"/>
<accession>A0A645BCZ6</accession>
<keyword evidence="6 16" id="KW-0808">Transferase</keyword>
<dbReference type="InterPro" id="IPR003660">
    <property type="entry name" value="HAMP_dom"/>
</dbReference>
<dbReference type="EMBL" id="VSSQ01019273">
    <property type="protein sequence ID" value="MPM63197.1"/>
    <property type="molecule type" value="Genomic_DNA"/>
</dbReference>
<keyword evidence="11" id="KW-1133">Transmembrane helix</keyword>
<dbReference type="GO" id="GO:0005524">
    <property type="term" value="F:ATP binding"/>
    <property type="evidence" value="ECO:0007669"/>
    <property type="project" value="UniProtKB-KW"/>
</dbReference>
<evidence type="ECO:0000256" key="12">
    <source>
        <dbReference type="ARBA" id="ARBA00023012"/>
    </source>
</evidence>
<dbReference type="InterPro" id="IPR036890">
    <property type="entry name" value="HATPase_C_sf"/>
</dbReference>
<name>A0A645BCZ6_9ZZZZ</name>
<dbReference type="SMART" id="SM00388">
    <property type="entry name" value="HisKA"/>
    <property type="match status" value="1"/>
</dbReference>
<evidence type="ECO:0000256" key="4">
    <source>
        <dbReference type="ARBA" id="ARBA00022475"/>
    </source>
</evidence>
<keyword evidence="12" id="KW-0902">Two-component regulatory system</keyword>
<dbReference type="InterPro" id="IPR005467">
    <property type="entry name" value="His_kinase_dom"/>
</dbReference>
<sequence>MCVTGILTIFTTLFLSEKISKPIKKVSEFAKQIGDGDFTRSNMEFEDKELDELLKVMNKSAEYLDKYDKEQKIFFQNISHELRTPLMSMMGYAEAIKYNVMEKEKACNIILEEGDKLKDMIEELLYISRMGSISEELHLSNLDLREILSSCIESKQATAVNISIELICDFDKKPVMYICDEKSLRRAFLNIIENGLRYAKSKMYITCKLINKDIVIIIENDGENINDKDMPYIFQRFYKGDKGKSGIGLSIVKSIIEKHKGNIYCENTNKGVKFTIIFYNLNML</sequence>
<comment type="subcellular location">
    <subcellularLocation>
        <location evidence="2">Cell membrane</location>
        <topology evidence="2">Multi-pass membrane protein</topology>
    </subcellularLocation>
</comment>
<evidence type="ECO:0000256" key="8">
    <source>
        <dbReference type="ARBA" id="ARBA00022741"/>
    </source>
</evidence>
<dbReference type="InterPro" id="IPR036097">
    <property type="entry name" value="HisK_dim/P_sf"/>
</dbReference>
<evidence type="ECO:0000256" key="7">
    <source>
        <dbReference type="ARBA" id="ARBA00022692"/>
    </source>
</evidence>
<dbReference type="Gene3D" id="3.30.565.10">
    <property type="entry name" value="Histidine kinase-like ATPase, C-terminal domain"/>
    <property type="match status" value="1"/>
</dbReference>
<evidence type="ECO:0000256" key="3">
    <source>
        <dbReference type="ARBA" id="ARBA00012438"/>
    </source>
</evidence>
<dbReference type="PANTHER" id="PTHR45528">
    <property type="entry name" value="SENSOR HISTIDINE KINASE CPXA"/>
    <property type="match status" value="1"/>
</dbReference>